<evidence type="ECO:0000313" key="3">
    <source>
        <dbReference type="EMBL" id="GAA4454543.1"/>
    </source>
</evidence>
<sequence>MKASIFILCFLLIGMHTAFAQDPKAGTAKANPTQAEQEIMNLSRQKWQWMADKNVDKLAPLFHDKSKFVHMSGTWKKAEELEIIKTGSIWYKKADVHDVAVEIVDDVAVLWNRITLTAVVRGADAVTEFTVTETYKKQGNDWKLLALTFSSVRDTHTIRH</sequence>
<dbReference type="InterPro" id="IPR032710">
    <property type="entry name" value="NTF2-like_dom_sf"/>
</dbReference>
<feature type="chain" id="PRO_5045158997" description="DUF4440 domain-containing protein" evidence="1">
    <location>
        <begin position="21"/>
        <end position="160"/>
    </location>
</feature>
<dbReference type="SUPFAM" id="SSF54427">
    <property type="entry name" value="NTF2-like"/>
    <property type="match status" value="1"/>
</dbReference>
<organism evidence="3 4">
    <name type="scientific">Nibrella saemangeumensis</name>
    <dbReference type="NCBI Taxonomy" id="1084526"/>
    <lineage>
        <taxon>Bacteria</taxon>
        <taxon>Pseudomonadati</taxon>
        <taxon>Bacteroidota</taxon>
        <taxon>Cytophagia</taxon>
        <taxon>Cytophagales</taxon>
        <taxon>Spirosomataceae</taxon>
        <taxon>Nibrella</taxon>
    </lineage>
</organism>
<proteinExistence type="predicted"/>
<protein>
    <recommendedName>
        <fullName evidence="2">DUF4440 domain-containing protein</fullName>
    </recommendedName>
</protein>
<accession>A0ABP8MUG3</accession>
<evidence type="ECO:0000259" key="2">
    <source>
        <dbReference type="Pfam" id="PF14534"/>
    </source>
</evidence>
<dbReference type="Proteomes" id="UP001501175">
    <property type="component" value="Unassembled WGS sequence"/>
</dbReference>
<name>A0ABP8MUG3_9BACT</name>
<dbReference type="RefSeq" id="WP_345243277.1">
    <property type="nucleotide sequence ID" value="NZ_BAABHD010000024.1"/>
</dbReference>
<evidence type="ECO:0000256" key="1">
    <source>
        <dbReference type="SAM" id="SignalP"/>
    </source>
</evidence>
<gene>
    <name evidence="3" type="ORF">GCM10023189_21170</name>
</gene>
<comment type="caution">
    <text evidence="3">The sequence shown here is derived from an EMBL/GenBank/DDBJ whole genome shotgun (WGS) entry which is preliminary data.</text>
</comment>
<dbReference type="Gene3D" id="3.10.450.50">
    <property type="match status" value="1"/>
</dbReference>
<dbReference type="InterPro" id="IPR027843">
    <property type="entry name" value="DUF4440"/>
</dbReference>
<keyword evidence="1" id="KW-0732">Signal</keyword>
<keyword evidence="4" id="KW-1185">Reference proteome</keyword>
<feature type="domain" description="DUF4440" evidence="2">
    <location>
        <begin position="39"/>
        <end position="144"/>
    </location>
</feature>
<dbReference type="EMBL" id="BAABHD010000024">
    <property type="protein sequence ID" value="GAA4454543.1"/>
    <property type="molecule type" value="Genomic_DNA"/>
</dbReference>
<feature type="signal peptide" evidence="1">
    <location>
        <begin position="1"/>
        <end position="20"/>
    </location>
</feature>
<evidence type="ECO:0000313" key="4">
    <source>
        <dbReference type="Proteomes" id="UP001501175"/>
    </source>
</evidence>
<reference evidence="4" key="1">
    <citation type="journal article" date="2019" name="Int. J. Syst. Evol. Microbiol.">
        <title>The Global Catalogue of Microorganisms (GCM) 10K type strain sequencing project: providing services to taxonomists for standard genome sequencing and annotation.</title>
        <authorList>
            <consortium name="The Broad Institute Genomics Platform"/>
            <consortium name="The Broad Institute Genome Sequencing Center for Infectious Disease"/>
            <person name="Wu L."/>
            <person name="Ma J."/>
        </authorList>
    </citation>
    <scope>NUCLEOTIDE SEQUENCE [LARGE SCALE GENOMIC DNA]</scope>
    <source>
        <strain evidence="4">JCM 17927</strain>
    </source>
</reference>
<dbReference type="Pfam" id="PF14534">
    <property type="entry name" value="DUF4440"/>
    <property type="match status" value="1"/>
</dbReference>